<evidence type="ECO:0000313" key="2">
    <source>
        <dbReference type="EMBL" id="CAL6003826.1"/>
    </source>
</evidence>
<feature type="compositionally biased region" description="Polar residues" evidence="1">
    <location>
        <begin position="63"/>
        <end position="78"/>
    </location>
</feature>
<keyword evidence="3" id="KW-1185">Reference proteome</keyword>
<evidence type="ECO:0000313" key="3">
    <source>
        <dbReference type="Proteomes" id="UP001642409"/>
    </source>
</evidence>
<reference evidence="2 3" key="1">
    <citation type="submission" date="2024-07" db="EMBL/GenBank/DDBJ databases">
        <authorList>
            <person name="Akdeniz Z."/>
        </authorList>
    </citation>
    <scope>NUCLEOTIDE SEQUENCE [LARGE SCALE GENOMIC DNA]</scope>
</reference>
<dbReference type="Proteomes" id="UP001642409">
    <property type="component" value="Unassembled WGS sequence"/>
</dbReference>
<feature type="compositionally biased region" description="Low complexity" evidence="1">
    <location>
        <begin position="90"/>
        <end position="104"/>
    </location>
</feature>
<organism evidence="2 3">
    <name type="scientific">Hexamita inflata</name>
    <dbReference type="NCBI Taxonomy" id="28002"/>
    <lineage>
        <taxon>Eukaryota</taxon>
        <taxon>Metamonada</taxon>
        <taxon>Diplomonadida</taxon>
        <taxon>Hexamitidae</taxon>
        <taxon>Hexamitinae</taxon>
        <taxon>Hexamita</taxon>
    </lineage>
</organism>
<protein>
    <submittedName>
        <fullName evidence="2">Hypothetical_protein</fullName>
    </submittedName>
</protein>
<name>A0ABP1HY91_9EUKA</name>
<dbReference type="EMBL" id="CAXDID020000048">
    <property type="protein sequence ID" value="CAL6003826.1"/>
    <property type="molecule type" value="Genomic_DNA"/>
</dbReference>
<gene>
    <name evidence="2" type="ORF">HINF_LOCUS18586</name>
</gene>
<proteinExistence type="predicted"/>
<feature type="region of interest" description="Disordered" evidence="1">
    <location>
        <begin position="62"/>
        <end position="113"/>
    </location>
</feature>
<evidence type="ECO:0000256" key="1">
    <source>
        <dbReference type="SAM" id="MobiDB-lite"/>
    </source>
</evidence>
<sequence>MVFKYASDLFAVMDLSETDQADFFTNAASKGGLEMVVPSLYYDFMQAQQKVFVMWKENDRSTRNQMQLKRRNQNSAPQLHSEPYPDQDRSSSSPSPGRQSPWQSTLIRQIGET</sequence>
<comment type="caution">
    <text evidence="2">The sequence shown here is derived from an EMBL/GenBank/DDBJ whole genome shotgun (WGS) entry which is preliminary data.</text>
</comment>
<accession>A0ABP1HY91</accession>